<gene>
    <name evidence="5" type="primary">FAM161B</name>
</gene>
<keyword evidence="4" id="KW-1185">Reference proteome</keyword>
<dbReference type="KEGG" id="pgut:117665807"/>
<sequence>MTSCQGRDVRARPVIIGHYARETKPKKKRRGFIGQGINSKVSVELFNSGENSSSGRDMTVSQVANGAQGKPPLEEPQWVFPIKVESESESEVELGNNITGNELLDFLMPQQDQIATSSLGDQFYDSLQDLKRKNRQSLLELGLLYQEKLKNAHHSSRKDKELEDFFQGNGRLILPIKFQNDLRCDNIRSWNSFSDITLDNSKDEKNHYSFLQSCSKPKSASAIGISSFTIPQPFKMTLRETHEKSQFLKSQALPEKESTAYKRQLQEAAECQKQFRAQPVPAHIYLPLYQEIMEKNEIRRQVETQKRKELLLSMQKPFSFQIKEEERKEATRHQFLNILTPAKKIVPKFRKIIPKSTYEPMLGDKLEEAELLRKIRIQLRAKELLEKSWAPIELDNKQRDKKSQIASKNREQKLSFLQGNFSFKPRINASVPDFEELYWAFQRKVLTKQEIKEATRNKPFRLRTANLSCRHKMCDKMVDSQQPSMAPIQRSRSFNCLSSLSANTVPIYITDAVRKRAGAIKLLQENKKYKENEGARWAELQRKKCQAIHKSVICRAKAMDPHKSLEETHKEKLKQNWQNGQKRTREYKKELEEMKMRVKNRPYLFEQVTTHSACQGAQKLFKDTLQQFGLNEEFVKKKGREAADTVEKQQQFELKRNHKSQNGTEADIVKQLSQEGLKRLELK</sequence>
<feature type="region of interest" description="Disordered" evidence="3">
    <location>
        <begin position="646"/>
        <end position="670"/>
    </location>
</feature>
<evidence type="ECO:0000256" key="2">
    <source>
        <dbReference type="ARBA" id="ARBA00023054"/>
    </source>
</evidence>
<dbReference type="Pfam" id="PF10595">
    <property type="entry name" value="FAM161A_B"/>
    <property type="match status" value="1"/>
</dbReference>
<dbReference type="PANTHER" id="PTHR21501">
    <property type="entry name" value="PROTEIN FAM-161"/>
    <property type="match status" value="1"/>
</dbReference>
<name>A0A6P9BVG0_PANGU</name>
<keyword evidence="2" id="KW-0175">Coiled coil</keyword>
<dbReference type="GO" id="GO:0005929">
    <property type="term" value="C:cilium"/>
    <property type="evidence" value="ECO:0007669"/>
    <property type="project" value="TreeGrafter"/>
</dbReference>
<dbReference type="InterPro" id="IPR051655">
    <property type="entry name" value="FAM161"/>
</dbReference>
<evidence type="ECO:0000256" key="3">
    <source>
        <dbReference type="SAM" id="MobiDB-lite"/>
    </source>
</evidence>
<proteinExistence type="inferred from homology"/>
<dbReference type="InterPro" id="IPR019579">
    <property type="entry name" value="FAM161A/B"/>
</dbReference>
<dbReference type="GO" id="GO:0005856">
    <property type="term" value="C:cytoskeleton"/>
    <property type="evidence" value="ECO:0007669"/>
    <property type="project" value="UniProtKB-ARBA"/>
</dbReference>
<dbReference type="OMA" id="KCQAMHK"/>
<dbReference type="GO" id="GO:0044782">
    <property type="term" value="P:cilium organization"/>
    <property type="evidence" value="ECO:0007669"/>
    <property type="project" value="TreeGrafter"/>
</dbReference>
<dbReference type="AlphaFoldDB" id="A0A6P9BVG0"/>
<evidence type="ECO:0000256" key="1">
    <source>
        <dbReference type="ARBA" id="ARBA00006663"/>
    </source>
</evidence>
<dbReference type="CTD" id="145483"/>
<evidence type="ECO:0000313" key="4">
    <source>
        <dbReference type="Proteomes" id="UP001652622"/>
    </source>
</evidence>
<organism evidence="4 5">
    <name type="scientific">Pantherophis guttatus</name>
    <name type="common">Corn snake</name>
    <name type="synonym">Elaphe guttata</name>
    <dbReference type="NCBI Taxonomy" id="94885"/>
    <lineage>
        <taxon>Eukaryota</taxon>
        <taxon>Metazoa</taxon>
        <taxon>Chordata</taxon>
        <taxon>Craniata</taxon>
        <taxon>Vertebrata</taxon>
        <taxon>Euteleostomi</taxon>
        <taxon>Lepidosauria</taxon>
        <taxon>Squamata</taxon>
        <taxon>Bifurcata</taxon>
        <taxon>Unidentata</taxon>
        <taxon>Episquamata</taxon>
        <taxon>Toxicofera</taxon>
        <taxon>Serpentes</taxon>
        <taxon>Colubroidea</taxon>
        <taxon>Colubridae</taxon>
        <taxon>Colubrinae</taxon>
        <taxon>Pantherophis</taxon>
    </lineage>
</organism>
<protein>
    <submittedName>
        <fullName evidence="5">Protein FAM161B isoform X1</fullName>
    </submittedName>
</protein>
<dbReference type="PANTHER" id="PTHR21501:SF4">
    <property type="entry name" value="PROTEIN FAM161B"/>
    <property type="match status" value="1"/>
</dbReference>
<accession>A0A6P9BVG0</accession>
<dbReference type="RefSeq" id="XP_034273964.1">
    <property type="nucleotide sequence ID" value="XM_034418073.2"/>
</dbReference>
<dbReference type="InParanoid" id="A0A6P9BVG0"/>
<dbReference type="GeneID" id="117665807"/>
<evidence type="ECO:0000313" key="5">
    <source>
        <dbReference type="RefSeq" id="XP_034273964.1"/>
    </source>
</evidence>
<reference evidence="5" key="1">
    <citation type="submission" date="2025-08" db="UniProtKB">
        <authorList>
            <consortium name="RefSeq"/>
        </authorList>
    </citation>
    <scope>IDENTIFICATION</scope>
    <source>
        <tissue evidence="5">Blood</tissue>
    </source>
</reference>
<comment type="similarity">
    <text evidence="1">Belongs to the FAM161 family.</text>
</comment>
<dbReference type="Proteomes" id="UP001652622">
    <property type="component" value="Unplaced"/>
</dbReference>